<dbReference type="PANTHER" id="PTHR14237:SF80">
    <property type="entry name" value="MOLYBDENUM COFACTOR SULFURASE"/>
    <property type="match status" value="1"/>
</dbReference>
<dbReference type="InterPro" id="IPR000192">
    <property type="entry name" value="Aminotrans_V_dom"/>
</dbReference>
<name>A0A9P4TVR9_9PEZI</name>
<feature type="domain" description="Aminotransferase class V" evidence="1">
    <location>
        <begin position="25"/>
        <end position="107"/>
    </location>
</feature>
<dbReference type="AlphaFoldDB" id="A0A9P4TVR9"/>
<dbReference type="PANTHER" id="PTHR14237">
    <property type="entry name" value="MOLYBDOPTERIN COFACTOR SULFURASE MOSC"/>
    <property type="match status" value="1"/>
</dbReference>
<dbReference type="InterPro" id="IPR015421">
    <property type="entry name" value="PyrdxlP-dep_Trfase_major"/>
</dbReference>
<comment type="caution">
    <text evidence="2">The sequence shown here is derived from an EMBL/GenBank/DDBJ whole genome shotgun (WGS) entry which is preliminary data.</text>
</comment>
<protein>
    <submittedName>
        <fullName evidence="2">PLP-dependent transferase</fullName>
    </submittedName>
</protein>
<keyword evidence="2" id="KW-0808">Transferase</keyword>
<evidence type="ECO:0000259" key="1">
    <source>
        <dbReference type="Pfam" id="PF00266"/>
    </source>
</evidence>
<organism evidence="2 3">
    <name type="scientific">Tothia fuscella</name>
    <dbReference type="NCBI Taxonomy" id="1048955"/>
    <lineage>
        <taxon>Eukaryota</taxon>
        <taxon>Fungi</taxon>
        <taxon>Dikarya</taxon>
        <taxon>Ascomycota</taxon>
        <taxon>Pezizomycotina</taxon>
        <taxon>Dothideomycetes</taxon>
        <taxon>Pleosporomycetidae</taxon>
        <taxon>Venturiales</taxon>
        <taxon>Cylindrosympodiaceae</taxon>
        <taxon>Tothia</taxon>
    </lineage>
</organism>
<dbReference type="Gene3D" id="3.90.1150.10">
    <property type="entry name" value="Aspartate Aminotransferase, domain 1"/>
    <property type="match status" value="1"/>
</dbReference>
<reference evidence="2" key="1">
    <citation type="journal article" date="2020" name="Stud. Mycol.">
        <title>101 Dothideomycetes genomes: a test case for predicting lifestyles and emergence of pathogens.</title>
        <authorList>
            <person name="Haridas S."/>
            <person name="Albert R."/>
            <person name="Binder M."/>
            <person name="Bloem J."/>
            <person name="Labutti K."/>
            <person name="Salamov A."/>
            <person name="Andreopoulos B."/>
            <person name="Baker S."/>
            <person name="Barry K."/>
            <person name="Bills G."/>
            <person name="Bluhm B."/>
            <person name="Cannon C."/>
            <person name="Castanera R."/>
            <person name="Culley D."/>
            <person name="Daum C."/>
            <person name="Ezra D."/>
            <person name="Gonzalez J."/>
            <person name="Henrissat B."/>
            <person name="Kuo A."/>
            <person name="Liang C."/>
            <person name="Lipzen A."/>
            <person name="Lutzoni F."/>
            <person name="Magnuson J."/>
            <person name="Mondo S."/>
            <person name="Nolan M."/>
            <person name="Ohm R."/>
            <person name="Pangilinan J."/>
            <person name="Park H.-J."/>
            <person name="Ramirez L."/>
            <person name="Alfaro M."/>
            <person name="Sun H."/>
            <person name="Tritt A."/>
            <person name="Yoshinaga Y."/>
            <person name="Zwiers L.-H."/>
            <person name="Turgeon B."/>
            <person name="Goodwin S."/>
            <person name="Spatafora J."/>
            <person name="Crous P."/>
            <person name="Grigoriev I."/>
        </authorList>
    </citation>
    <scope>NUCLEOTIDE SEQUENCE</scope>
    <source>
        <strain evidence="2">CBS 130266</strain>
    </source>
</reference>
<gene>
    <name evidence="2" type="ORF">EJ08DRAFT_671436</name>
</gene>
<dbReference type="InterPro" id="IPR015424">
    <property type="entry name" value="PyrdxlP-dep_Trfase"/>
</dbReference>
<sequence>MPEGYNHAVEKFRVTEYPQLKGDAYLDHGGTTIPSKSMIDAFAADLTSNLYGNPHSASTPSHYAGYRIDEIRERTLRFFNADPKDFDLVFVANATAAIKLVMECFRDRASDNAARCGQGSDTESVEFWYGYHRDAHNSLVGVREQASSHRCFGDDAQVDEWITKTDSAPFENQLGLFAYPGQSNMTGRRLPLSLSKRIRNSPRGKNTYTLLDAAALATTSQLDLDTVQPDFTAVSFYKIFGFPNLGGLIVRKAASHVLRQRSYFGGGTVDMTSIHERLEDGTLPFHSIFALDAAFTTHKRLFQSMSRISAHTGYLTKYLHDGMTALRHPNYQPLFRIYNNDSAIYGDTKTQGATISCSLLESDGTPITPGDVERTANDQGIFIRSGTLCNPGGVATFLHWDARELRSMHANGRGYCSYPYENYNGKATGVEAPEVSAKKIRTITLHFMEKKPAPQNPRRTKGVSWSRIKASLSRTSKGQSEVVLSV</sequence>
<dbReference type="EMBL" id="MU007055">
    <property type="protein sequence ID" value="KAF2428251.1"/>
    <property type="molecule type" value="Genomic_DNA"/>
</dbReference>
<feature type="domain" description="Aminotransferase class V" evidence="1">
    <location>
        <begin position="172"/>
        <end position="390"/>
    </location>
</feature>
<dbReference type="SUPFAM" id="SSF53383">
    <property type="entry name" value="PLP-dependent transferases"/>
    <property type="match status" value="1"/>
</dbReference>
<dbReference type="OrthoDB" id="10264306at2759"/>
<accession>A0A9P4TVR9</accession>
<dbReference type="GO" id="GO:0043545">
    <property type="term" value="P:molybdopterin cofactor metabolic process"/>
    <property type="evidence" value="ECO:0007669"/>
    <property type="project" value="TreeGrafter"/>
</dbReference>
<dbReference type="GO" id="GO:0008265">
    <property type="term" value="F:molybdenum cofactor sulfurtransferase activity"/>
    <property type="evidence" value="ECO:0007669"/>
    <property type="project" value="TreeGrafter"/>
</dbReference>
<keyword evidence="3" id="KW-1185">Reference proteome</keyword>
<dbReference type="Gene3D" id="3.40.640.10">
    <property type="entry name" value="Type I PLP-dependent aspartate aminotransferase-like (Major domain)"/>
    <property type="match status" value="1"/>
</dbReference>
<evidence type="ECO:0000313" key="3">
    <source>
        <dbReference type="Proteomes" id="UP000800235"/>
    </source>
</evidence>
<dbReference type="Proteomes" id="UP000800235">
    <property type="component" value="Unassembled WGS sequence"/>
</dbReference>
<dbReference type="InterPro" id="IPR015422">
    <property type="entry name" value="PyrdxlP-dep_Trfase_small"/>
</dbReference>
<evidence type="ECO:0000313" key="2">
    <source>
        <dbReference type="EMBL" id="KAF2428251.1"/>
    </source>
</evidence>
<proteinExistence type="predicted"/>
<dbReference type="Pfam" id="PF00266">
    <property type="entry name" value="Aminotran_5"/>
    <property type="match status" value="2"/>
</dbReference>